<comment type="caution">
    <text evidence="2">The sequence shown here is derived from an EMBL/GenBank/DDBJ whole genome shotgun (WGS) entry which is preliminary data.</text>
</comment>
<evidence type="ECO:0000313" key="3">
    <source>
        <dbReference type="Proteomes" id="UP001183607"/>
    </source>
</evidence>
<evidence type="ECO:0000313" key="2">
    <source>
        <dbReference type="EMBL" id="MDT0417170.1"/>
    </source>
</evidence>
<dbReference type="RefSeq" id="WP_010271669.1">
    <property type="nucleotide sequence ID" value="NZ_JAVRER010000024.1"/>
</dbReference>
<protein>
    <recommendedName>
        <fullName evidence="5">DUF448 domain-containing protein</fullName>
    </recommendedName>
</protein>
<accession>A0ABD5E7A7</accession>
<proteinExistence type="predicted"/>
<keyword evidence="4" id="KW-1185">Reference proteome</keyword>
<reference evidence="3 4" key="1">
    <citation type="submission" date="2023-07" db="EMBL/GenBank/DDBJ databases">
        <title>30 novel species of actinomycetes from the DSMZ collection.</title>
        <authorList>
            <person name="Nouioui I."/>
        </authorList>
    </citation>
    <scope>NUCLEOTIDE SEQUENCE [LARGE SCALE GENOMIC DNA]</scope>
    <source>
        <strain evidence="1 4">DSM 41979</strain>
        <strain evidence="3">DSM 41982</strain>
    </source>
</reference>
<dbReference type="EMBL" id="JAVRER010000024">
    <property type="protein sequence ID" value="MDT0417170.1"/>
    <property type="molecule type" value="Genomic_DNA"/>
</dbReference>
<dbReference type="Proteomes" id="UP001183610">
    <property type="component" value="Unassembled WGS sequence"/>
</dbReference>
<evidence type="ECO:0000313" key="1">
    <source>
        <dbReference type="EMBL" id="MDT0409030.1"/>
    </source>
</evidence>
<dbReference type="EMBL" id="JAVRET010000013">
    <property type="protein sequence ID" value="MDT0409030.1"/>
    <property type="molecule type" value="Genomic_DNA"/>
</dbReference>
<dbReference type="AlphaFoldDB" id="A0ABD5E7A7"/>
<name>A0ABD5E7A7_9ACTN</name>
<dbReference type="Proteomes" id="UP001183607">
    <property type="component" value="Unassembled WGS sequence"/>
</dbReference>
<reference evidence="2" key="2">
    <citation type="submission" date="2024-03" db="EMBL/GenBank/DDBJ databases">
        <title>30 novel species of actinomycetes from the DSMZ collection.</title>
        <authorList>
            <person name="Nouioui I."/>
        </authorList>
    </citation>
    <scope>NUCLEOTIDE SEQUENCE</scope>
    <source>
        <strain evidence="2">DSM 41982</strain>
    </source>
</reference>
<organism evidence="2 3">
    <name type="scientific">Streptomyces evansiae</name>
    <dbReference type="NCBI Taxonomy" id="3075535"/>
    <lineage>
        <taxon>Bacteria</taxon>
        <taxon>Bacillati</taxon>
        <taxon>Actinomycetota</taxon>
        <taxon>Actinomycetes</taxon>
        <taxon>Kitasatosporales</taxon>
        <taxon>Streptomycetaceae</taxon>
        <taxon>Streptomyces</taxon>
    </lineage>
</organism>
<evidence type="ECO:0000313" key="4">
    <source>
        <dbReference type="Proteomes" id="UP001183610"/>
    </source>
</evidence>
<evidence type="ECO:0008006" key="5">
    <source>
        <dbReference type="Google" id="ProtNLM"/>
    </source>
</evidence>
<gene>
    <name evidence="2" type="ORF">RM574_16910</name>
    <name evidence="1" type="ORF">RM698_08165</name>
</gene>
<sequence length="73" mass="8458">MQPKDTYCVFCRSTERHVPLTENQQRWVREKKGATLYVGDLIMCAGGTCRKVRSSGNTRRFHPEFLRIPEGVD</sequence>